<evidence type="ECO:0000256" key="1">
    <source>
        <dbReference type="SAM" id="MobiDB-lite"/>
    </source>
</evidence>
<dbReference type="AlphaFoldDB" id="A0A673BV22"/>
<dbReference type="PANTHER" id="PTHR22662">
    <property type="entry name" value="TIRAP"/>
    <property type="match status" value="1"/>
</dbReference>
<dbReference type="InterPro" id="IPR035897">
    <property type="entry name" value="Toll_tir_struct_dom_sf"/>
</dbReference>
<dbReference type="GO" id="GO:0043123">
    <property type="term" value="P:positive regulation of canonical NF-kappaB signal transduction"/>
    <property type="evidence" value="ECO:0007669"/>
    <property type="project" value="TreeGrafter"/>
</dbReference>
<gene>
    <name evidence="3" type="primary">tirap</name>
</gene>
<organism evidence="3 4">
    <name type="scientific">Sphaeramia orbicularis</name>
    <name type="common">orbiculate cardinalfish</name>
    <dbReference type="NCBI Taxonomy" id="375764"/>
    <lineage>
        <taxon>Eukaryota</taxon>
        <taxon>Metazoa</taxon>
        <taxon>Chordata</taxon>
        <taxon>Craniata</taxon>
        <taxon>Vertebrata</taxon>
        <taxon>Euteleostomi</taxon>
        <taxon>Actinopterygii</taxon>
        <taxon>Neopterygii</taxon>
        <taxon>Teleostei</taxon>
        <taxon>Neoteleostei</taxon>
        <taxon>Acanthomorphata</taxon>
        <taxon>Gobiaria</taxon>
        <taxon>Kurtiformes</taxon>
        <taxon>Apogonoidei</taxon>
        <taxon>Apogonidae</taxon>
        <taxon>Apogoninae</taxon>
        <taxon>Sphaeramia</taxon>
    </lineage>
</organism>
<protein>
    <recommendedName>
        <fullName evidence="2">TIR domain-containing protein</fullName>
    </recommendedName>
</protein>
<dbReference type="Pfam" id="PF13676">
    <property type="entry name" value="TIR_2"/>
    <property type="match status" value="1"/>
</dbReference>
<keyword evidence="4" id="KW-1185">Reference proteome</keyword>
<feature type="compositionally biased region" description="Polar residues" evidence="1">
    <location>
        <begin position="25"/>
        <end position="38"/>
    </location>
</feature>
<dbReference type="InterPro" id="IPR000157">
    <property type="entry name" value="TIR_dom"/>
</dbReference>
<feature type="domain" description="TIR" evidence="2">
    <location>
        <begin position="59"/>
        <end position="197"/>
    </location>
</feature>
<dbReference type="PROSITE" id="PS50104">
    <property type="entry name" value="TIR"/>
    <property type="match status" value="1"/>
</dbReference>
<name>A0A673BV22_9TELE</name>
<dbReference type="Proteomes" id="UP000472271">
    <property type="component" value="Chromosome 13"/>
</dbReference>
<dbReference type="GO" id="GO:2000343">
    <property type="term" value="P:positive regulation of chemokine (C-X-C motif) ligand 2 production"/>
    <property type="evidence" value="ECO:0007669"/>
    <property type="project" value="TreeGrafter"/>
</dbReference>
<reference evidence="3" key="1">
    <citation type="submission" date="2019-06" db="EMBL/GenBank/DDBJ databases">
        <authorList>
            <consortium name="Wellcome Sanger Institute Data Sharing"/>
        </authorList>
    </citation>
    <scope>NUCLEOTIDE SEQUENCE [LARGE SCALE GENOMIC DNA]</scope>
</reference>
<dbReference type="RefSeq" id="XP_030008710.1">
    <property type="nucleotide sequence ID" value="XM_030152850.1"/>
</dbReference>
<sequence>MHGWFQKLFKRRLTLSTHEEEARGTTVSSVQPSTSFTPSPRKAPIEPQAILNSPQRWTRKYDVLVCHSLVDSDTEEAIRLVSFLENSPRSLRCFLWHRDTCPGGAVSTELCQAVQDSHIRVLLITPHFLEDDWCKYMMHQILAEGPMSNQMIPLLQGLLFSQYPMEIKFLFYIDLSSNRDRGYALVNKTVLQYLRNLVKNGTPLDCDSNSSSGLCGECSKEEGGGTSKIQDFEKSGGDGEQNGSS</sequence>
<dbReference type="CTD" id="114609"/>
<dbReference type="GO" id="GO:0034142">
    <property type="term" value="P:toll-like receptor 4 signaling pathway"/>
    <property type="evidence" value="ECO:0007669"/>
    <property type="project" value="TreeGrafter"/>
</dbReference>
<dbReference type="PANTHER" id="PTHR22662:SF0">
    <property type="entry name" value="TOLL_INTERLEUKIN-1 RECEPTOR DOMAIN-CONTAINING ADAPTER PROTEIN"/>
    <property type="match status" value="1"/>
</dbReference>
<dbReference type="OrthoDB" id="9424455at2759"/>
<evidence type="ECO:0000313" key="4">
    <source>
        <dbReference type="Proteomes" id="UP000472271"/>
    </source>
</evidence>
<feature type="region of interest" description="Disordered" evidence="1">
    <location>
        <begin position="20"/>
        <end position="48"/>
    </location>
</feature>
<dbReference type="InterPro" id="IPR017279">
    <property type="entry name" value="Tol-interleuk_rcpt_adapt_Tirap"/>
</dbReference>
<evidence type="ECO:0000313" key="3">
    <source>
        <dbReference type="Ensembl" id="ENSSORP00005044994.1"/>
    </source>
</evidence>
<accession>A0A673BV22</accession>
<dbReference type="Gene3D" id="3.40.50.10140">
    <property type="entry name" value="Toll/interleukin-1 receptor homology (TIR) domain"/>
    <property type="match status" value="1"/>
</dbReference>
<dbReference type="GO" id="GO:0032760">
    <property type="term" value="P:positive regulation of tumor necrosis factor production"/>
    <property type="evidence" value="ECO:0007669"/>
    <property type="project" value="TreeGrafter"/>
</dbReference>
<feature type="region of interest" description="Disordered" evidence="1">
    <location>
        <begin position="208"/>
        <end position="245"/>
    </location>
</feature>
<dbReference type="GO" id="GO:0035662">
    <property type="term" value="F:Toll-like receptor 4 binding"/>
    <property type="evidence" value="ECO:0007669"/>
    <property type="project" value="TreeGrafter"/>
</dbReference>
<reference evidence="3" key="3">
    <citation type="submission" date="2025-09" db="UniProtKB">
        <authorList>
            <consortium name="Ensembl"/>
        </authorList>
    </citation>
    <scope>IDENTIFICATION</scope>
</reference>
<reference evidence="3" key="2">
    <citation type="submission" date="2025-08" db="UniProtKB">
        <authorList>
            <consortium name="Ensembl"/>
        </authorList>
    </citation>
    <scope>IDENTIFICATION</scope>
</reference>
<dbReference type="Ensembl" id="ENSSORT00005046130.1">
    <property type="protein sequence ID" value="ENSSORP00005044994.1"/>
    <property type="gene ID" value="ENSSORG00005020676.1"/>
</dbReference>
<evidence type="ECO:0000259" key="2">
    <source>
        <dbReference type="PROSITE" id="PS50104"/>
    </source>
</evidence>
<dbReference type="GO" id="GO:0005886">
    <property type="term" value="C:plasma membrane"/>
    <property type="evidence" value="ECO:0007669"/>
    <property type="project" value="TreeGrafter"/>
</dbReference>
<proteinExistence type="predicted"/>
<dbReference type="GO" id="GO:0005737">
    <property type="term" value="C:cytoplasm"/>
    <property type="evidence" value="ECO:0007669"/>
    <property type="project" value="TreeGrafter"/>
</dbReference>
<dbReference type="SUPFAM" id="SSF52200">
    <property type="entry name" value="Toll/Interleukin receptor TIR domain"/>
    <property type="match status" value="1"/>
</dbReference>
<dbReference type="GeneID" id="115432070"/>
<dbReference type="SMART" id="SM00255">
    <property type="entry name" value="TIR"/>
    <property type="match status" value="1"/>
</dbReference>
<dbReference type="InParanoid" id="A0A673BV22"/>
<dbReference type="GO" id="GO:0035663">
    <property type="term" value="F:Toll-like receptor 2 binding"/>
    <property type="evidence" value="ECO:0007669"/>
    <property type="project" value="TreeGrafter"/>
</dbReference>